<keyword evidence="5" id="KW-0653">Protein transport</keyword>
<feature type="compositionally biased region" description="Acidic residues" evidence="7">
    <location>
        <begin position="850"/>
        <end position="869"/>
    </location>
</feature>
<evidence type="ECO:0000259" key="8">
    <source>
        <dbReference type="PROSITE" id="PS50166"/>
    </source>
</evidence>
<dbReference type="EMBL" id="HG937694">
    <property type="protein sequence ID" value="CDP36992.1"/>
    <property type="molecule type" value="Genomic_DNA"/>
</dbReference>
<proteinExistence type="predicted"/>
<dbReference type="SMART" id="SM00913">
    <property type="entry name" value="IBN_N"/>
    <property type="match status" value="1"/>
</dbReference>
<organism evidence="9">
    <name type="scientific">Blastobotrys adeninivorans</name>
    <name type="common">Yeast</name>
    <name type="synonym">Arxula adeninivorans</name>
    <dbReference type="NCBI Taxonomy" id="409370"/>
    <lineage>
        <taxon>Eukaryota</taxon>
        <taxon>Fungi</taxon>
        <taxon>Dikarya</taxon>
        <taxon>Ascomycota</taxon>
        <taxon>Saccharomycotina</taxon>
        <taxon>Dipodascomycetes</taxon>
        <taxon>Dipodascales</taxon>
        <taxon>Trichomonascaceae</taxon>
        <taxon>Blastobotrys</taxon>
    </lineage>
</organism>
<dbReference type="GO" id="GO:0005829">
    <property type="term" value="C:cytosol"/>
    <property type="evidence" value="ECO:0007669"/>
    <property type="project" value="TreeGrafter"/>
</dbReference>
<dbReference type="Gene3D" id="1.25.10.10">
    <property type="entry name" value="Leucine-rich Repeat Variant"/>
    <property type="match status" value="1"/>
</dbReference>
<dbReference type="AlphaFoldDB" id="A0A060TDL9"/>
<reference evidence="9" key="2">
    <citation type="submission" date="2014-06" db="EMBL/GenBank/DDBJ databases">
        <title>The complete genome of Blastobotrys (Arxula) adeninivorans LS3 - a yeast of biotechnological interest.</title>
        <authorList>
            <person name="Kunze G."/>
            <person name="Gaillardin C."/>
            <person name="Czernicka M."/>
            <person name="Durrens P."/>
            <person name="Martin T."/>
            <person name="Boer E."/>
            <person name="Gabaldon T."/>
            <person name="Cruz J."/>
            <person name="Talla E."/>
            <person name="Marck C."/>
            <person name="Goffeau A."/>
            <person name="Barbe V."/>
            <person name="Baret P."/>
            <person name="Baronian K."/>
            <person name="Beier S."/>
            <person name="Bleykasten C."/>
            <person name="Bode R."/>
            <person name="Casaregola S."/>
            <person name="Despons L."/>
            <person name="Fairhead C."/>
            <person name="Giersberg M."/>
            <person name="Gierski P."/>
            <person name="Hahnel U."/>
            <person name="Hartmann A."/>
            <person name="Jankowska D."/>
            <person name="Jubin C."/>
            <person name="Jung P."/>
            <person name="Lafontaine I."/>
            <person name="Leh-Louis V."/>
            <person name="Lemaire M."/>
            <person name="Marcet-Houben M."/>
            <person name="Mascher M."/>
            <person name="Morel G."/>
            <person name="Richard G.-F."/>
            <person name="Riechen J."/>
            <person name="Sacerdot C."/>
            <person name="Sarkar A."/>
            <person name="Savel G."/>
            <person name="Schacherer J."/>
            <person name="Sherman D."/>
            <person name="Straub M.-L."/>
            <person name="Stein N."/>
            <person name="Thierry A."/>
            <person name="Trautwein-Schult A."/>
            <person name="Westhof E."/>
            <person name="Worch S."/>
            <person name="Dujon B."/>
            <person name="Souciet J.-L."/>
            <person name="Wincker P."/>
            <person name="Scholz U."/>
            <person name="Neuveglise N."/>
        </authorList>
    </citation>
    <scope>NUCLEOTIDE SEQUENCE</scope>
    <source>
        <strain evidence="9">LS3</strain>
    </source>
</reference>
<protein>
    <submittedName>
        <fullName evidence="9">ARAD1D01276p</fullName>
    </submittedName>
</protein>
<comment type="subcellular location">
    <subcellularLocation>
        <location evidence="2">Cytoplasm</location>
    </subcellularLocation>
    <subcellularLocation>
        <location evidence="1">Nucleus</location>
    </subcellularLocation>
</comment>
<name>A0A060TDL9_BLAAD</name>
<evidence type="ECO:0000313" key="9">
    <source>
        <dbReference type="EMBL" id="CDP36992.1"/>
    </source>
</evidence>
<evidence type="ECO:0000256" key="2">
    <source>
        <dbReference type="ARBA" id="ARBA00004496"/>
    </source>
</evidence>
<dbReference type="InterPro" id="IPR001494">
    <property type="entry name" value="Importin-beta_N"/>
</dbReference>
<dbReference type="Pfam" id="PF03810">
    <property type="entry name" value="IBN_N"/>
    <property type="match status" value="1"/>
</dbReference>
<dbReference type="PhylomeDB" id="A0A060TDL9"/>
<dbReference type="PANTHER" id="PTHR10997">
    <property type="entry name" value="IMPORTIN-7, 8, 11"/>
    <property type="match status" value="1"/>
</dbReference>
<dbReference type="GO" id="GO:0005635">
    <property type="term" value="C:nuclear envelope"/>
    <property type="evidence" value="ECO:0007669"/>
    <property type="project" value="TreeGrafter"/>
</dbReference>
<dbReference type="PANTHER" id="PTHR10997:SF18">
    <property type="entry name" value="D-IMPORTIN 7_RANBP7"/>
    <property type="match status" value="1"/>
</dbReference>
<dbReference type="SUPFAM" id="SSF48371">
    <property type="entry name" value="ARM repeat"/>
    <property type="match status" value="1"/>
</dbReference>
<dbReference type="InterPro" id="IPR011989">
    <property type="entry name" value="ARM-like"/>
</dbReference>
<evidence type="ECO:0000256" key="4">
    <source>
        <dbReference type="ARBA" id="ARBA00022490"/>
    </source>
</evidence>
<evidence type="ECO:0000256" key="7">
    <source>
        <dbReference type="SAM" id="MobiDB-lite"/>
    </source>
</evidence>
<gene>
    <name evidence="9" type="ORF">GNLVRS02_ARAD1D01276g</name>
</gene>
<feature type="region of interest" description="Disordered" evidence="7">
    <location>
        <begin position="847"/>
        <end position="869"/>
    </location>
</feature>
<dbReference type="GO" id="GO:0031267">
    <property type="term" value="F:small GTPase binding"/>
    <property type="evidence" value="ECO:0007669"/>
    <property type="project" value="InterPro"/>
</dbReference>
<evidence type="ECO:0000256" key="5">
    <source>
        <dbReference type="ARBA" id="ARBA00022927"/>
    </source>
</evidence>
<accession>A0A060TDL9</accession>
<reference evidence="9" key="1">
    <citation type="submission" date="2014-02" db="EMBL/GenBank/DDBJ databases">
        <authorList>
            <person name="Genoscope - CEA"/>
        </authorList>
    </citation>
    <scope>NUCLEOTIDE SEQUENCE</scope>
    <source>
        <strain evidence="9">LS3</strain>
    </source>
</reference>
<evidence type="ECO:0000256" key="1">
    <source>
        <dbReference type="ARBA" id="ARBA00004123"/>
    </source>
</evidence>
<evidence type="ECO:0000256" key="3">
    <source>
        <dbReference type="ARBA" id="ARBA00022448"/>
    </source>
</evidence>
<keyword evidence="6" id="KW-0539">Nucleus</keyword>
<keyword evidence="3" id="KW-0813">Transport</keyword>
<dbReference type="PROSITE" id="PS50166">
    <property type="entry name" value="IMPORTIN_B_NT"/>
    <property type="match status" value="1"/>
</dbReference>
<sequence length="1003" mass="111832">MDIDALLVATLDANPSIRGQAEFELEKQSHNPDALYRCLQIVSSAGSVHLSLAASVFLKNALLQGRYTIFSPDQRTLFKNSLFAVMVSSARARPAAFRTIIQLLPPIIDVEFSAGQFHLITDIQSLIQSSDPSAVYCGVCASTQVMKYYESRLPQERPAFESAIGAIFPTLQSMCSQIVSSTHSQRDHTTGHIVWKILKTLRAAIVVDLPQPISSQLTIWIQLLISILHRQLPGQDGNDDDDGAIGWKKSQKWSLRIINLIFTRYCTDRQDNYLVRSTQHQYYEQVTEVFVKELAPQIITLYLGFLASSHGPSTILHDVRRQMLIFFTECISIDYLWEMVHRRSNLIYLRLVFYSFRQRCDGEDGDDDDDFESLFTEQPQAYLLLQSLPAEEEDHQLTANWAAMKFLSVLRNSRPSVLTDVLDALIGEVDQVTSGTRLSLIYKDAAVRVANVISPVPGDYHKGPFIAKLYDMANRFVYPELSGEEKLGGSTHNIERQVLIARACEFFTCYAASLPFDGNQDTLKNIYVFVLSVLSSGSTFSVVARVNSIEALAALSSNPLVEQSHLPRAMETFEHILPLLAVAPDLSSLAYAVRRYVTIYAAPLMECSQRVCKLFNSAFFSHQNRTPSLALLKAISTFVDLFEKKRGNLSDIGGNLAPILAAAIGSNSDDENFRHWAFDVVESILQGSGQVSTQMWSVFEAIVGGVNDEEFDEDLTTCCYYFALYGISQVAVNQPYSEALVNLFLNTQRCARVEGPLSAIQHSIDMSLNIVLVMLTNAPTNSLDHLLDGLTAFCISPGNNNRGWLLFSALMYYNAKETLVKLSSINELVSVLERWINYSKDLPSFSSSIPDDDDYGDSDDDSDDYGEDDGDGKHYEAKLCALAMLRTVASTRDSDAIWVTRLMREALRLCLGKDVLTGDGNKFGTGQGGLMFVDESDVNSTSLTPAEIMEPTKALLSSLPLHRAYSDLMVWTEANLPNSYVQFMNGLSNDQRELHVTAMNIYK</sequence>
<feature type="domain" description="Importin N-terminal" evidence="8">
    <location>
        <begin position="21"/>
        <end position="88"/>
    </location>
</feature>
<evidence type="ECO:0000256" key="6">
    <source>
        <dbReference type="ARBA" id="ARBA00023242"/>
    </source>
</evidence>
<dbReference type="InterPro" id="IPR016024">
    <property type="entry name" value="ARM-type_fold"/>
</dbReference>
<dbReference type="GO" id="GO:0006606">
    <property type="term" value="P:protein import into nucleus"/>
    <property type="evidence" value="ECO:0007669"/>
    <property type="project" value="TreeGrafter"/>
</dbReference>
<keyword evidence="4" id="KW-0963">Cytoplasm</keyword>